<keyword evidence="5" id="KW-0862">Zinc</keyword>
<evidence type="ECO:0000313" key="9">
    <source>
        <dbReference type="Proteomes" id="UP000887566"/>
    </source>
</evidence>
<name>A0A914VJB6_9BILA</name>
<dbReference type="WBParaSite" id="PSAMB.scaffold1977size33979.g15752.t1">
    <property type="protein sequence ID" value="PSAMB.scaffold1977size33979.g15752.t1"/>
    <property type="gene ID" value="PSAMB.scaffold1977size33979.g15752"/>
</dbReference>
<keyword evidence="9" id="KW-1185">Reference proteome</keyword>
<dbReference type="GO" id="GO:0046103">
    <property type="term" value="P:inosine biosynthetic process"/>
    <property type="evidence" value="ECO:0007669"/>
    <property type="project" value="TreeGrafter"/>
</dbReference>
<dbReference type="AlphaFoldDB" id="A0A914VJB6"/>
<comment type="catalytic activity">
    <reaction evidence="7">
        <text>N(6)-methyl-AMP + H2O + H(+) = IMP + methylamine</text>
        <dbReference type="Rhea" id="RHEA:16001"/>
        <dbReference type="ChEBI" id="CHEBI:15377"/>
        <dbReference type="ChEBI" id="CHEBI:15378"/>
        <dbReference type="ChEBI" id="CHEBI:58053"/>
        <dbReference type="ChEBI" id="CHEBI:59338"/>
        <dbReference type="ChEBI" id="CHEBI:144842"/>
    </reaction>
    <physiologicalReaction direction="left-to-right" evidence="7">
        <dbReference type="Rhea" id="RHEA:16002"/>
    </physiologicalReaction>
</comment>
<sequence length="351" mass="39630">MLAYCKSLPKAELHAHLNGSVSVRAIEKLIELRKRSEPDYKADDRVLSTAKAQDKIRTLADAFLMFPLIQALTQTSEAVTLATVEVISEFNDDNVKYLELRTTPRENTVTSMSKVDYIEAVLAGIARCSERLPIIVRLLLSIDRRQEVADASETVDLAIEFAKSKNARVVGVELSGDPKFDGRKFLPLFQKAREHGLKIALHLAESCDWMEELSEMLALPPDRIGHGTLLHNDPVHTAVIRENSIPLEICLTSNFICQTTKTFKDSHLDFWFSRKHPVCLCTDDQGVFDTYLSKEFEIASETFNLTKQDLFDTSLCGLRCGFAPKEELYAIERIWALFAKEHALKYSSLCD</sequence>
<accession>A0A914VJB6</accession>
<evidence type="ECO:0000256" key="3">
    <source>
        <dbReference type="ARBA" id="ARBA00022723"/>
    </source>
</evidence>
<evidence type="ECO:0000256" key="5">
    <source>
        <dbReference type="ARBA" id="ARBA00022833"/>
    </source>
</evidence>
<evidence type="ECO:0000256" key="1">
    <source>
        <dbReference type="ARBA" id="ARBA00001947"/>
    </source>
</evidence>
<dbReference type="InterPro" id="IPR001365">
    <property type="entry name" value="A_deaminase_dom"/>
</dbReference>
<organism evidence="9 10">
    <name type="scientific">Plectus sambesii</name>
    <dbReference type="NCBI Taxonomy" id="2011161"/>
    <lineage>
        <taxon>Eukaryota</taxon>
        <taxon>Metazoa</taxon>
        <taxon>Ecdysozoa</taxon>
        <taxon>Nematoda</taxon>
        <taxon>Chromadorea</taxon>
        <taxon>Plectida</taxon>
        <taxon>Plectina</taxon>
        <taxon>Plectoidea</taxon>
        <taxon>Plectidae</taxon>
        <taxon>Plectus</taxon>
    </lineage>
</organism>
<dbReference type="GO" id="GO:0004000">
    <property type="term" value="F:adenosine deaminase activity"/>
    <property type="evidence" value="ECO:0007669"/>
    <property type="project" value="TreeGrafter"/>
</dbReference>
<keyword evidence="4" id="KW-0378">Hydrolase</keyword>
<dbReference type="Gene3D" id="3.20.20.140">
    <property type="entry name" value="Metal-dependent hydrolases"/>
    <property type="match status" value="1"/>
</dbReference>
<dbReference type="GO" id="GO:0009117">
    <property type="term" value="P:nucleotide metabolic process"/>
    <property type="evidence" value="ECO:0007669"/>
    <property type="project" value="UniProtKB-KW"/>
</dbReference>
<evidence type="ECO:0000313" key="10">
    <source>
        <dbReference type="WBParaSite" id="PSAMB.scaffold1977size33979.g15752.t1"/>
    </source>
</evidence>
<keyword evidence="3" id="KW-0479">Metal-binding</keyword>
<evidence type="ECO:0000256" key="4">
    <source>
        <dbReference type="ARBA" id="ARBA00022801"/>
    </source>
</evidence>
<evidence type="ECO:0000259" key="8">
    <source>
        <dbReference type="Pfam" id="PF00962"/>
    </source>
</evidence>
<comment type="cofactor">
    <cofactor evidence="1">
        <name>Zn(2+)</name>
        <dbReference type="ChEBI" id="CHEBI:29105"/>
    </cofactor>
</comment>
<dbReference type="InterPro" id="IPR032466">
    <property type="entry name" value="Metal_Hydrolase"/>
</dbReference>
<evidence type="ECO:0000256" key="2">
    <source>
        <dbReference type="ARBA" id="ARBA00006676"/>
    </source>
</evidence>
<dbReference type="GO" id="GO:0046872">
    <property type="term" value="F:metal ion binding"/>
    <property type="evidence" value="ECO:0007669"/>
    <property type="project" value="UniProtKB-KW"/>
</dbReference>
<keyword evidence="6" id="KW-0546">Nucleotide metabolism</keyword>
<dbReference type="Proteomes" id="UP000887566">
    <property type="component" value="Unplaced"/>
</dbReference>
<proteinExistence type="inferred from homology"/>
<dbReference type="PANTHER" id="PTHR11409:SF42">
    <property type="entry name" value="ADENOSINE DEAMINASE-LIKE PROTEIN"/>
    <property type="match status" value="1"/>
</dbReference>
<dbReference type="SUPFAM" id="SSF51556">
    <property type="entry name" value="Metallo-dependent hydrolases"/>
    <property type="match status" value="1"/>
</dbReference>
<feature type="domain" description="Adenosine deaminase" evidence="8">
    <location>
        <begin position="9"/>
        <end position="329"/>
    </location>
</feature>
<dbReference type="InterPro" id="IPR006330">
    <property type="entry name" value="Ado/ade_deaminase"/>
</dbReference>
<dbReference type="GO" id="GO:0006154">
    <property type="term" value="P:adenosine catabolic process"/>
    <property type="evidence" value="ECO:0007669"/>
    <property type="project" value="TreeGrafter"/>
</dbReference>
<comment type="similarity">
    <text evidence="2">Belongs to the metallo-dependent hydrolases superfamily. Adenosine and AMP deaminases family.</text>
</comment>
<dbReference type="Pfam" id="PF00962">
    <property type="entry name" value="A_deaminase"/>
    <property type="match status" value="1"/>
</dbReference>
<dbReference type="PANTHER" id="PTHR11409">
    <property type="entry name" value="ADENOSINE DEAMINASE"/>
    <property type="match status" value="1"/>
</dbReference>
<evidence type="ECO:0000256" key="7">
    <source>
        <dbReference type="ARBA" id="ARBA00048787"/>
    </source>
</evidence>
<reference evidence="10" key="1">
    <citation type="submission" date="2022-11" db="UniProtKB">
        <authorList>
            <consortium name="WormBaseParasite"/>
        </authorList>
    </citation>
    <scope>IDENTIFICATION</scope>
</reference>
<evidence type="ECO:0000256" key="6">
    <source>
        <dbReference type="ARBA" id="ARBA00023080"/>
    </source>
</evidence>
<dbReference type="CDD" id="cd00443">
    <property type="entry name" value="ADA_AMPD"/>
    <property type="match status" value="1"/>
</dbReference>
<protein>
    <submittedName>
        <fullName evidence="10">Adenosine deaminase domain-containing protein</fullName>
    </submittedName>
</protein>